<protein>
    <submittedName>
        <fullName evidence="2">Opioid growth factor receptor (OGFr) conserved region</fullName>
    </submittedName>
</protein>
<dbReference type="KEGG" id="bsb:Bresu_2738"/>
<dbReference type="GO" id="GO:0016020">
    <property type="term" value="C:membrane"/>
    <property type="evidence" value="ECO:0007669"/>
    <property type="project" value="InterPro"/>
</dbReference>
<dbReference type="RefSeq" id="WP_013270146.1">
    <property type="nucleotide sequence ID" value="NC_014375.1"/>
</dbReference>
<dbReference type="BioCyc" id="BSUB633149:G1GM8-2742-MONOMER"/>
<dbReference type="PANTHER" id="PTHR14015">
    <property type="entry name" value="OPIOID GROWTH FACTOR RECEPTOR OGFR ZETA-TYPE OPIOID RECEPTOR"/>
    <property type="match status" value="1"/>
</dbReference>
<feature type="domain" description="Opioid growth factor receptor (OGFr) conserved" evidence="1">
    <location>
        <begin position="27"/>
        <end position="86"/>
    </location>
</feature>
<dbReference type="InterPro" id="IPR039574">
    <property type="entry name" value="OGFr"/>
</dbReference>
<dbReference type="EMBL" id="CP002102">
    <property type="protein sequence ID" value="ADL02045.1"/>
    <property type="molecule type" value="Genomic_DNA"/>
</dbReference>
<dbReference type="AlphaFoldDB" id="D9QMB9"/>
<keyword evidence="2" id="KW-0675">Receptor</keyword>
<proteinExistence type="predicted"/>
<evidence type="ECO:0000313" key="2">
    <source>
        <dbReference type="EMBL" id="ADL02045.1"/>
    </source>
</evidence>
<evidence type="ECO:0000313" key="3">
    <source>
        <dbReference type="Proteomes" id="UP000002696"/>
    </source>
</evidence>
<keyword evidence="3" id="KW-1185">Reference proteome</keyword>
<gene>
    <name evidence="2" type="ordered locus">Bresu_2738</name>
</gene>
<dbReference type="HOGENOM" id="CLU_068726_1_0_5"/>
<dbReference type="Pfam" id="PF04664">
    <property type="entry name" value="OGFr_N"/>
    <property type="match status" value="1"/>
</dbReference>
<accession>D9QMB9</accession>
<dbReference type="Proteomes" id="UP000002696">
    <property type="component" value="Chromosome"/>
</dbReference>
<sequence length="148" mass="16315">MSAIVDFLKGAGTDGAGRTVFEVVAMDDRTIERSHDFIQWLFPLDAPSGANRNAPVLGPGDVAAIHDCGMAQIALAAATDRMSVFYQRNTHWLVVHDHNHLRITRIIKSLRLLRGPGEAEDFHSLILRLDEAAGRPVSVGSRRYWAEA</sequence>
<dbReference type="OrthoDB" id="273514at2"/>
<organism evidence="2 3">
    <name type="scientific">Brevundimonas subvibrioides (strain ATCC 15264 / DSM 4735 / LMG 14903 / NBRC 16000 / CB 81)</name>
    <name type="common">Caulobacter subvibrioides</name>
    <dbReference type="NCBI Taxonomy" id="633149"/>
    <lineage>
        <taxon>Bacteria</taxon>
        <taxon>Pseudomonadati</taxon>
        <taxon>Pseudomonadota</taxon>
        <taxon>Alphaproteobacteria</taxon>
        <taxon>Caulobacterales</taxon>
        <taxon>Caulobacteraceae</taxon>
        <taxon>Brevundimonas</taxon>
    </lineage>
</organism>
<dbReference type="InParanoid" id="D9QMB9"/>
<dbReference type="PANTHER" id="PTHR14015:SF2">
    <property type="entry name" value="OPIOID GROWTH FACTOR RECEPTOR (OGFR) CONSERVED DOMAIN-CONTAINING PROTEIN"/>
    <property type="match status" value="1"/>
</dbReference>
<reference evidence="3" key="1">
    <citation type="journal article" date="2011" name="J. Bacteriol.">
        <title>Genome sequences of eight morphologically diverse alphaproteobacteria.</title>
        <authorList>
            <consortium name="US DOE Joint Genome Institute"/>
            <person name="Brown P.J."/>
            <person name="Kysela D.T."/>
            <person name="Buechlein A."/>
            <person name="Hemmerich C."/>
            <person name="Brun Y.V."/>
        </authorList>
    </citation>
    <scope>NUCLEOTIDE SEQUENCE [LARGE SCALE GENOMIC DNA]</scope>
    <source>
        <strain evidence="3">ATCC 15264 / DSM 4735 / LMG 14903 / NBRC 16000 / CB 81</strain>
    </source>
</reference>
<dbReference type="InterPro" id="IPR006757">
    <property type="entry name" value="OGF_rcpt"/>
</dbReference>
<dbReference type="eggNOG" id="COG5533">
    <property type="taxonomic scope" value="Bacteria"/>
</dbReference>
<evidence type="ECO:0000259" key="1">
    <source>
        <dbReference type="Pfam" id="PF04664"/>
    </source>
</evidence>
<name>D9QMB9_BRESC</name>
<dbReference type="GO" id="GO:0140625">
    <property type="term" value="F:opioid growth factor receptor activity"/>
    <property type="evidence" value="ECO:0007669"/>
    <property type="project" value="InterPro"/>
</dbReference>
<dbReference type="STRING" id="633149.Bresu_2738"/>